<evidence type="ECO:0000256" key="7">
    <source>
        <dbReference type="ARBA" id="ARBA00022741"/>
    </source>
</evidence>
<evidence type="ECO:0000256" key="9">
    <source>
        <dbReference type="ARBA" id="ARBA00023017"/>
    </source>
</evidence>
<keyword evidence="4" id="KW-0963">Cytoplasm</keyword>
<dbReference type="InterPro" id="IPR024317">
    <property type="entry name" value="Dynein_heavy_chain_D4_dom"/>
</dbReference>
<keyword evidence="22" id="KW-1185">Reference proteome</keyword>
<proteinExistence type="inferred from homology"/>
<dbReference type="GO" id="GO:0005524">
    <property type="term" value="F:ATP binding"/>
    <property type="evidence" value="ECO:0007669"/>
    <property type="project" value="UniProtKB-KW"/>
</dbReference>
<feature type="coiled-coil region" evidence="13">
    <location>
        <begin position="2758"/>
        <end position="2836"/>
    </location>
</feature>
<evidence type="ECO:0000256" key="13">
    <source>
        <dbReference type="SAM" id="Coils"/>
    </source>
</evidence>
<dbReference type="Pfam" id="PF12774">
    <property type="entry name" value="AAA_6"/>
    <property type="match status" value="1"/>
</dbReference>
<evidence type="ECO:0000259" key="18">
    <source>
        <dbReference type="Pfam" id="PF12781"/>
    </source>
</evidence>
<dbReference type="Gene3D" id="3.20.180.20">
    <property type="entry name" value="Dynein heavy chain, N-terminal domain 2"/>
    <property type="match status" value="1"/>
</dbReference>
<dbReference type="SUPFAM" id="SSF52540">
    <property type="entry name" value="P-loop containing nucleoside triphosphate hydrolases"/>
    <property type="match status" value="3"/>
</dbReference>
<dbReference type="Pfam" id="PF12775">
    <property type="entry name" value="AAA_7"/>
    <property type="match status" value="1"/>
</dbReference>
<dbReference type="Pfam" id="PF12777">
    <property type="entry name" value="MT"/>
    <property type="match status" value="1"/>
</dbReference>
<feature type="domain" description="Dynein heavy chain ATP-binding dynein motor region" evidence="18">
    <location>
        <begin position="3108"/>
        <end position="3193"/>
    </location>
</feature>
<keyword evidence="10 13" id="KW-0175">Coiled coil</keyword>
<accession>A0A8R2LZY9</accession>
<evidence type="ECO:0000259" key="17">
    <source>
        <dbReference type="Pfam" id="PF12780"/>
    </source>
</evidence>
<feature type="domain" description="Dynein heavy chain AAA lid" evidence="19">
    <location>
        <begin position="3693"/>
        <end position="3808"/>
    </location>
</feature>
<dbReference type="InterPro" id="IPR035706">
    <property type="entry name" value="AAA_9"/>
</dbReference>
<keyword evidence="11" id="KW-0505">Motor protein</keyword>
<dbReference type="InterPro" id="IPR027417">
    <property type="entry name" value="P-loop_NTPase"/>
</dbReference>
<dbReference type="InterPro" id="IPR024743">
    <property type="entry name" value="Dynein_HC_stalk"/>
</dbReference>
<dbReference type="Gene3D" id="1.20.920.30">
    <property type="match status" value="1"/>
</dbReference>
<organism evidence="21 22">
    <name type="scientific">Bombyx mori</name>
    <name type="common">Silk moth</name>
    <dbReference type="NCBI Taxonomy" id="7091"/>
    <lineage>
        <taxon>Eukaryota</taxon>
        <taxon>Metazoa</taxon>
        <taxon>Ecdysozoa</taxon>
        <taxon>Arthropoda</taxon>
        <taxon>Hexapoda</taxon>
        <taxon>Insecta</taxon>
        <taxon>Pterygota</taxon>
        <taxon>Neoptera</taxon>
        <taxon>Endopterygota</taxon>
        <taxon>Lepidoptera</taxon>
        <taxon>Glossata</taxon>
        <taxon>Ditrysia</taxon>
        <taxon>Bombycoidea</taxon>
        <taxon>Bombycidae</taxon>
        <taxon>Bombycinae</taxon>
        <taxon>Bombyx</taxon>
    </lineage>
</organism>
<dbReference type="InterPro" id="IPR042228">
    <property type="entry name" value="Dynein_linker_3"/>
</dbReference>
<dbReference type="Gene3D" id="1.20.920.20">
    <property type="match status" value="2"/>
</dbReference>
<keyword evidence="7" id="KW-0547">Nucleotide-binding</keyword>
<dbReference type="InterPro" id="IPR042219">
    <property type="entry name" value="AAA_lid_11_sf"/>
</dbReference>
<dbReference type="GO" id="GO:0008569">
    <property type="term" value="F:minus-end-directed microtubule motor activity"/>
    <property type="evidence" value="ECO:0007669"/>
    <property type="project" value="UniProtKB-ARBA"/>
</dbReference>
<feature type="domain" description="Dynein heavy chain linker" evidence="14">
    <location>
        <begin position="1086"/>
        <end position="1478"/>
    </location>
</feature>
<dbReference type="Pfam" id="PF12781">
    <property type="entry name" value="AAA_9"/>
    <property type="match status" value="2"/>
</dbReference>
<evidence type="ECO:0000256" key="2">
    <source>
        <dbReference type="ARBA" id="ARBA00008887"/>
    </source>
</evidence>
<evidence type="ECO:0000259" key="20">
    <source>
        <dbReference type="Pfam" id="PF22597"/>
    </source>
</evidence>
<dbReference type="CTD" id="35073"/>
<dbReference type="Proteomes" id="UP000005204">
    <property type="component" value="Unassembled WGS sequence"/>
</dbReference>
<dbReference type="GO" id="GO:0030473">
    <property type="term" value="P:nuclear migration along microtubule"/>
    <property type="evidence" value="ECO:0007669"/>
    <property type="project" value="UniProtKB-ARBA"/>
</dbReference>
<dbReference type="GO" id="GO:1902850">
    <property type="term" value="P:microtubule cytoskeleton organization involved in mitosis"/>
    <property type="evidence" value="ECO:0007669"/>
    <property type="project" value="UniProtKB-ARBA"/>
</dbReference>
<dbReference type="Gene3D" id="1.20.140.100">
    <property type="entry name" value="Dynein heavy chain, N-terminal domain 2"/>
    <property type="match status" value="1"/>
</dbReference>
<evidence type="ECO:0000256" key="6">
    <source>
        <dbReference type="ARBA" id="ARBA00022737"/>
    </source>
</evidence>
<dbReference type="InterPro" id="IPR043157">
    <property type="entry name" value="Dynein_AAA1S"/>
</dbReference>
<feature type="domain" description="Dynein heavy chain hydrolytic ATP-binding dynein motor region" evidence="15">
    <location>
        <begin position="1602"/>
        <end position="1933"/>
    </location>
</feature>
<evidence type="ECO:0000256" key="10">
    <source>
        <dbReference type="ARBA" id="ARBA00023054"/>
    </source>
</evidence>
<dbReference type="PANTHER" id="PTHR45703:SF22">
    <property type="entry name" value="DYNEIN CYTOPLASMIC 2 HEAVY CHAIN 1"/>
    <property type="match status" value="1"/>
</dbReference>
<dbReference type="Gene3D" id="3.40.50.300">
    <property type="entry name" value="P-loop containing nucleotide triphosphate hydrolases"/>
    <property type="match status" value="5"/>
</dbReference>
<feature type="domain" description="Dynein 2 heavy chain 1 cytoplasmic ATPase lid" evidence="20">
    <location>
        <begin position="2375"/>
        <end position="2449"/>
    </location>
</feature>
<evidence type="ECO:0000259" key="16">
    <source>
        <dbReference type="Pfam" id="PF12777"/>
    </source>
</evidence>
<dbReference type="InterPro" id="IPR013602">
    <property type="entry name" value="Dynein_heavy_linker"/>
</dbReference>
<evidence type="ECO:0000259" key="15">
    <source>
        <dbReference type="Pfam" id="PF12774"/>
    </source>
</evidence>
<dbReference type="Pfam" id="PF08393">
    <property type="entry name" value="DHC_N2"/>
    <property type="match status" value="1"/>
</dbReference>
<comment type="similarity">
    <text evidence="2">Belongs to the dynein heavy chain family.</text>
</comment>
<keyword evidence="9" id="KW-0243">Dynein</keyword>
<keyword evidence="8" id="KW-0067">ATP-binding</keyword>
<feature type="domain" description="Dynein heavy chain ATP-binding dynein motor region" evidence="18">
    <location>
        <begin position="3224"/>
        <end position="3315"/>
    </location>
</feature>
<evidence type="ECO:0000313" key="22">
    <source>
        <dbReference type="Proteomes" id="UP000005204"/>
    </source>
</evidence>
<evidence type="ECO:0000313" key="21">
    <source>
        <dbReference type="EnsemblMetazoa" id="XP_037870706.1"/>
    </source>
</evidence>
<evidence type="ECO:0000259" key="14">
    <source>
        <dbReference type="Pfam" id="PF08393"/>
    </source>
</evidence>
<name>A0A8R2LZY9_BOMMO</name>
<feature type="domain" description="Dynein heavy chain AAA module D4" evidence="17">
    <location>
        <begin position="2629"/>
        <end position="2738"/>
    </location>
</feature>
<dbReference type="EnsemblMetazoa" id="XM_038014778.1">
    <property type="protein sequence ID" value="XP_037870706.1"/>
    <property type="gene ID" value="LOC101738046"/>
</dbReference>
<dbReference type="PANTHER" id="PTHR45703">
    <property type="entry name" value="DYNEIN HEAVY CHAIN"/>
    <property type="match status" value="1"/>
</dbReference>
<dbReference type="GeneID" id="101738046"/>
<dbReference type="Gene3D" id="3.10.490.20">
    <property type="match status" value="1"/>
</dbReference>
<dbReference type="Gene3D" id="1.20.58.1120">
    <property type="match status" value="1"/>
</dbReference>
<dbReference type="InterPro" id="IPR041658">
    <property type="entry name" value="AAA_lid_11"/>
</dbReference>
<evidence type="ECO:0000259" key="19">
    <source>
        <dbReference type="Pfam" id="PF18198"/>
    </source>
</evidence>
<reference evidence="22" key="1">
    <citation type="journal article" date="2008" name="Insect Biochem. Mol. Biol.">
        <title>The genome of a lepidopteran model insect, the silkworm Bombyx mori.</title>
        <authorList>
            <consortium name="International Silkworm Genome Consortium"/>
        </authorList>
    </citation>
    <scope>NUCLEOTIDE SEQUENCE [LARGE SCALE GENOMIC DNA]</scope>
    <source>
        <strain evidence="22">p50T</strain>
    </source>
</reference>
<dbReference type="GO" id="GO:0005938">
    <property type="term" value="C:cell cortex"/>
    <property type="evidence" value="ECO:0007669"/>
    <property type="project" value="UniProtKB-ARBA"/>
</dbReference>
<dbReference type="KEGG" id="bmor:101738046"/>
<dbReference type="InterPro" id="IPR026983">
    <property type="entry name" value="DHC"/>
</dbReference>
<keyword evidence="12" id="KW-0206">Cytoskeleton</keyword>
<reference evidence="21" key="2">
    <citation type="submission" date="2022-06" db="UniProtKB">
        <authorList>
            <consortium name="EnsemblMetazoa"/>
        </authorList>
    </citation>
    <scope>IDENTIFICATION</scope>
    <source>
        <strain evidence="21">p50T (Dazao)</strain>
    </source>
</reference>
<dbReference type="GO" id="GO:0000070">
    <property type="term" value="P:mitotic sister chromatid segregation"/>
    <property type="evidence" value="ECO:0007669"/>
    <property type="project" value="UniProtKB-ARBA"/>
</dbReference>
<feature type="domain" description="Dynein heavy chain coiled coil stalk" evidence="16">
    <location>
        <begin position="2751"/>
        <end position="3072"/>
    </location>
</feature>
<dbReference type="Pfam" id="PF22597">
    <property type="entry name" value="DYN_lid"/>
    <property type="match status" value="1"/>
</dbReference>
<dbReference type="FunFam" id="3.40.50.300:FF:000996">
    <property type="entry name" value="Cytoplasmic dynein heavy chain"/>
    <property type="match status" value="1"/>
</dbReference>
<evidence type="ECO:0000256" key="4">
    <source>
        <dbReference type="ARBA" id="ARBA00022490"/>
    </source>
</evidence>
<dbReference type="Pfam" id="PF18198">
    <property type="entry name" value="AAA_lid_11"/>
    <property type="match status" value="1"/>
</dbReference>
<evidence type="ECO:0000256" key="3">
    <source>
        <dbReference type="ARBA" id="ARBA00022197"/>
    </source>
</evidence>
<dbReference type="GO" id="GO:0000235">
    <property type="term" value="C:astral microtubule"/>
    <property type="evidence" value="ECO:0007669"/>
    <property type="project" value="UniProtKB-ARBA"/>
</dbReference>
<evidence type="ECO:0000256" key="1">
    <source>
        <dbReference type="ARBA" id="ARBA00004245"/>
    </source>
</evidence>
<comment type="subcellular location">
    <subcellularLocation>
        <location evidence="1">Cytoplasm</location>
        <location evidence="1">Cytoskeleton</location>
    </subcellularLocation>
</comment>
<dbReference type="InterPro" id="IPR035699">
    <property type="entry name" value="AAA_6"/>
</dbReference>
<evidence type="ECO:0000256" key="8">
    <source>
        <dbReference type="ARBA" id="ARBA00022840"/>
    </source>
</evidence>
<feature type="coiled-coil region" evidence="13">
    <location>
        <begin position="3023"/>
        <end position="3050"/>
    </location>
</feature>
<dbReference type="GO" id="GO:0051959">
    <property type="term" value="F:dynein light intermediate chain binding"/>
    <property type="evidence" value="ECO:0007669"/>
    <property type="project" value="InterPro"/>
</dbReference>
<dbReference type="InterPro" id="IPR042222">
    <property type="entry name" value="Dynein_2_N"/>
</dbReference>
<dbReference type="RefSeq" id="XP_037870706.1">
    <property type="nucleotide sequence ID" value="XM_038014778.2"/>
</dbReference>
<keyword evidence="5" id="KW-0493">Microtubule</keyword>
<dbReference type="InterPro" id="IPR054354">
    <property type="entry name" value="DYNC2H1-like_lid"/>
</dbReference>
<evidence type="ECO:0000256" key="5">
    <source>
        <dbReference type="ARBA" id="ARBA00022701"/>
    </source>
</evidence>
<keyword evidence="6" id="KW-0677">Repeat</keyword>
<dbReference type="Gene3D" id="1.10.8.720">
    <property type="entry name" value="Region D6 of dynein motor"/>
    <property type="match status" value="1"/>
</dbReference>
<sequence length="4097" mass="458289">MISARDFIISTIELYFDGTRLKLDEESENALSEFIYNSQTLLIQGYVHNDTLRLSMKLQNVKRSIVFYKIERKELTQGNSAQDINILTFSNNTAEILFYVSRLIFTPLISEGNDLYSSKLQKCLLELESVLRVVNYGKEKGNVNAIFTIEDEFEYWKAVMEKKDASKKEREMSSTFSEQFQYIIEELRSMQSNVMIDAREAAENIGGILDDIWRTTTAPYPSDRMVHVMDVIGHTICTIIQTNLVALDLWRVHDDIREIEMLVSISDCLQVVETWTSACRALTETYWPNYALHPWNAKTYIPQFCVNFQMRLKEVYEIKSVFSQLNKLLSSNEKNDLRVNQLLSPFQSVNVWSCNGPNPAWQAAVSLFSTSLRQVEVKVAEKLKPRLHNTSTKQMLYEFLRYEALIERPYVKQTLNNELEIFATSLVAMLKDIKNQIDSDETDVKMYQPPEMSPLVHRVQWAKQMEAKVKEIKICADKHLSEFSGCPELTNLATQLLKDLKEMYVQLHEEWCRELQAQAKNGSLQMSTDKPVVEFSGPNKMMVVNFNPRLVWAELEGRALAALGLAPPAALPAPPAAPAALAHARALQQVASFHNTLGERMIPSTKPMMLQAALDLSAIVQDQKTVYWDDVEQLANYTEKLKKMVLKLEGQNTYLTSQHMAIKEIVMKLINTELLAKLSEWKKGVKDIRSIIETVEGNGYRNTELWRSHWDWQLYKALECQYIKTLLSLDKHFAHIKVDLVLRGHKIRVQPPIEEIRVQHYHQLRRLVSLPAQFVGVQNNITERQSIFADIVDKHSWLGNKAVKKLEQVLSSLEQCGRQWTRRAALACVPDLRALCTHSLAEPEHWELNFKACKAYGQAVAKMTFDDEKIEWLSVGTATLRREFEAQARTLWACLISSLQTSCRTDASEVDAFVANVTVILNNKTLPNNSKDLTELSAKQHALQEKMPEMEKIVAALKKKGNMLRTWGGDTSIDGTIKEWQKTRELMLNHQQMFENQAEIVKASLNGEWENLNTSVEAFVSRWTQSKARLDAAHDVHYEEMADRCRTVFEAIASWKKFITDREELVKECEKFNMKTDIADVWQQGDKLFENYETLWTVFEKFNEEYESIAEQSWIVFQKKLHLLDEFTTKWSTRLEPYTVVTLFIQQELDRYSDITPLLKYLRGNDFTDRHWREVFNLLEMEYKKSDTLKVKDFLIAAANIKKHIKKLQKICTTATSESAIRSALNELEIWYAGARLSIIYYSDKTKRPTPIIKDFKEIMNKVEEQQWIVCSVSGGGSPEACGPWEARLRAAHDVLRATHHAQRRWLYLEPILSNDEGELGTKFKKVDLNFRHVTRIIESDPRISAILQSTRLQPMLDSISEQLLACQSALNQYIDEKRSIFPRFYFLSDDDLLELLGQARAGSEGREVVMQSHLKKLFPGITGVRLGPGGMSVTALCSHFGEVFQLDHPIDIDCAVEVWLKNLENEIRSSLQNMTLKCLVTNSLHEQDPFSLPTQILCLAQNIRFTEQAERAINSKELHKFRANVEKENLYYAEAETDDENERLKRQALILQCAYYLSVIKILIDNNVTSTSEWIWRKQFRFYLLNTKEVVARMGLAQIPYSYEYLGTQTGQFVRTEVADECFLILTQALHLGFVGNPFGPAGTGKTESVKALGGLVGRLVLVFNCDEAMDAECMGRLLTGLALSGAWGCFDEFNRLTSDTLAAVTHQFSSLLSAMTHRTPGTVPTASLNGKNVSVSVWCGVAATLNPSSRGYGGRRALPPALRPLLRPVAARPAAPRLLAAQLFAARSLPHAERLAADLHDVFTLASALLSGQRHYDWGLRALKAVAGGVRAGEGAGGERVHAARLLAVNNVSKLTAPDARIFHKILSLVFADVKDLHATADPIVNALEGSVQNLKLVENKAQLQKCIELYEQLQQRMGVVVVGPPASGKSTIRRLLKTALLQQGKTIMEYVISPKAMSRDWLLGHIDPDTRQWTDGVISATALEISNQPPDVWSWVVCDGDIDPEWIESLNSVLDDNRLLTLPSGWRVQFGNNVNFIFETHSLEHASPATISRMGIILMSDDVSCELDVLRGWVRRADHEAASPALPLLQRAVAGTVQWLHRHQGAALTKLYNVAVVRQILTQFEYLVQTANAISTQPGPEEMVICAIQRSVVDLLKEAAVPSFYDEISSVLGPPPPEPPSPNEWVSESLYMSARLLAVESVVRACLASDSSHLLIVGPDACAKSALVEHILKESNSPVITIDCTPILEPADIIRELKRHNVARSGGGGAVHSGARTTLYVRGLQRARADAWGSCPVHSFLLQLLQQGGWWSEAAAWCAARRVLVLAAATAPPAPRLATALARAHLADPDEDELLQLATNYLTQSVDKNISAKEITSLASKMLSLFQEVTEIFNTRPHYKWNASHLKKWCENVKWYNPKNTEDLLTAIVSEANFIFRDRFVTDEEKLRFSTMCRGHLKNDATPVHYTYKLRGDGVYLETIDRTGWRQYINKLINQCLAEHEYNIFGDSGVEVCDELNVLCPAMARAANGGIVVCVGTAGVGRAAASRLVCAALQAALYPIDNPSQFNGQFKNALSSSGDATHTLVVLSESAANSATIACIEALIRARSLNAIPEHMLPGANNPHMLDNIKQCLGIVICLDKNQSNLAELIEKYPILYNQADLIWLEKWSEETLRDVPSLIIDRLLKENVTDITKDQLEKIPIDGFVKIHKSLETDCMRAPCRYVNFVKTYFYIMSRKKTALVQRQNTLSAGLDALKRARTEVATLQTNASKQEAELSDKQAKANQALDQISATVRATTDRKEEMHALKKNIEIENEKLQKQKEEIEAELASVEPVIAAARAAVGDIRPESLSEVRSLRAPPDVVRDVLEGVLRLMGIADTSWHSMKNFLAKRGVKEDIRCLDASQISPAAIEGVKKLLERRGASFEAAAARRASAACAPLAAWVRANLRHADALVRVRPLQDKQATLHKNLQEAEDQLSTLSSGLATVDERVAALKEQLGRHSRDAAALELSVASAAQTIAAATQLLDQLAHEYTAWERDLANISTEISQLSVRSLLAAAYVVYLPDLTEPQALVYIHKWSKFVGFDDSSFSVINFLSTTEKQLKWDADGLPADSSAVKNAVLIDQVLEAQKCGLTPFLIDPDGEGMTWLKNTLADQQCDFVSQNSEKLSTAVQYAIRLGRILVITEAEHVAEAYGALACGRRGAAARVLLHCRDVTAPARLPPHQRAALSLLHFTARLDGLTDQLVHYALQQQNPDMNEKLKEIKIQKATYQKQQHELQENLLRDLSGNVDILHDANLLASLNRTRAANAAIREALDGARALEAQSRGAGGAHAAAARRTARLALAVRRVAERRPLVALPVDAVLEMFADALRTLGQKSQPKTDDVIKYVTRRIIERVLLGLYKKDNYIIVLHLLKEVYDELMPDKLWNLLVSSNDVLEDTDNVNEIRRSYPWIPDGCVRKVAKLKITDENLFNKLCLNKEDMWREFLESGDSKVISKLGITPFEYVVSVASVRPDGLYRALVEFVDQALGAGVMSCGSALGVAGRSAGRGGARRPVLLRHAHARDLLLAHAQANALPLTLVGIEEGKNSWNVALEATRSGGWLAIDVGASPFTTEIQTFISEFVATPPENLSDDFRMWILSEDRDIPALLCNACINVILETPEGVKNNIMSTLAAWGNYEAEPNIVRLHASLAVFHALVQERQAYIPQGWSRRYGWEWGEVRACAGAVRRAGTGGAALWGALYASRVSAPHDRRALQSLRHHAARPDLLPLPLPATSKLQAYVSFFDKMSDVDSPQLLGLPDNCGLARERTAANDIIIGLKELNTTVSPMEKSNSVASLKSLLALWKKLMAGSPLLKSDYVIEEKERQGWWAAACGAELHDARRAARAVHAALAQRARSGAPLHKVPDEWQLLWLGPDAPDAYIKELCHRVRSALERFETLTDEMPKEVDLRSFLRPSRVVWALLVRAAEGRNCSVDTLMLAAKWNCPEESPAGDSVRLRGVQLSGCECGAAGVQPAPPRAPPHRPAPPLHVRCVSTHEDSSLLAEGVLEVPVYSNESREELVFEMRVPLARSFSAETATLHTVAMFIGPVD</sequence>
<dbReference type="InterPro" id="IPR043160">
    <property type="entry name" value="Dynein_C_barrel"/>
</dbReference>
<evidence type="ECO:0000256" key="11">
    <source>
        <dbReference type="ARBA" id="ARBA00023175"/>
    </source>
</evidence>
<dbReference type="Gene3D" id="1.10.8.710">
    <property type="match status" value="1"/>
</dbReference>
<dbReference type="Pfam" id="PF12780">
    <property type="entry name" value="AAA_8"/>
    <property type="match status" value="1"/>
</dbReference>
<dbReference type="FunFam" id="1.20.920.20:FF:000002">
    <property type="entry name" value="Cytoplasmic dynein 1 heavy chain"/>
    <property type="match status" value="1"/>
</dbReference>
<protein>
    <recommendedName>
        <fullName evidence="3">Dynein heavy chain, cytoplasmic</fullName>
    </recommendedName>
</protein>
<dbReference type="GO" id="GO:0045505">
    <property type="term" value="F:dynein intermediate chain binding"/>
    <property type="evidence" value="ECO:0007669"/>
    <property type="project" value="InterPro"/>
</dbReference>
<dbReference type="GO" id="GO:0030286">
    <property type="term" value="C:dynein complex"/>
    <property type="evidence" value="ECO:0007669"/>
    <property type="project" value="UniProtKB-KW"/>
</dbReference>
<evidence type="ECO:0000256" key="12">
    <source>
        <dbReference type="ARBA" id="ARBA00023212"/>
    </source>
</evidence>